<dbReference type="InterPro" id="IPR050739">
    <property type="entry name" value="MFP"/>
</dbReference>
<proteinExistence type="predicted"/>
<name>A0ABU6K9V5_9RHOO</name>
<keyword evidence="2" id="KW-0812">Transmembrane</keyword>
<feature type="transmembrane region" description="Helical" evidence="2">
    <location>
        <begin position="20"/>
        <end position="45"/>
    </location>
</feature>
<keyword evidence="2" id="KW-1133">Transmembrane helix</keyword>
<evidence type="ECO:0000256" key="2">
    <source>
        <dbReference type="SAM" id="Phobius"/>
    </source>
</evidence>
<keyword evidence="5" id="KW-1185">Reference proteome</keyword>
<dbReference type="Gene3D" id="2.40.30.170">
    <property type="match status" value="1"/>
</dbReference>
<dbReference type="RefSeq" id="WP_327600782.1">
    <property type="nucleotide sequence ID" value="NZ_JAYXHS010000004.1"/>
</dbReference>
<gene>
    <name evidence="4" type="ORF">VVD49_18900</name>
</gene>
<reference evidence="4 5" key="1">
    <citation type="submission" date="2024-01" db="EMBL/GenBank/DDBJ databases">
        <title>Uliginosibacterium soil sp. nov.</title>
        <authorList>
            <person name="Lv Y."/>
        </authorList>
    </citation>
    <scope>NUCLEOTIDE SEQUENCE [LARGE SCALE GENOMIC DNA]</scope>
    <source>
        <strain evidence="4 5">H3</strain>
    </source>
</reference>
<dbReference type="Gene3D" id="2.40.50.100">
    <property type="match status" value="1"/>
</dbReference>
<evidence type="ECO:0000256" key="1">
    <source>
        <dbReference type="SAM" id="Coils"/>
    </source>
</evidence>
<feature type="coiled-coil region" evidence="1">
    <location>
        <begin position="186"/>
        <end position="220"/>
    </location>
</feature>
<keyword evidence="2" id="KW-0472">Membrane</keyword>
<evidence type="ECO:0000259" key="3">
    <source>
        <dbReference type="Pfam" id="PF26002"/>
    </source>
</evidence>
<evidence type="ECO:0000313" key="5">
    <source>
        <dbReference type="Proteomes" id="UP001331561"/>
    </source>
</evidence>
<evidence type="ECO:0000313" key="4">
    <source>
        <dbReference type="EMBL" id="MEC5387808.1"/>
    </source>
</evidence>
<comment type="caution">
    <text evidence="4">The sequence shown here is derived from an EMBL/GenBank/DDBJ whole genome shotgun (WGS) entry which is preliminary data.</text>
</comment>
<keyword evidence="1" id="KW-0175">Coiled coil</keyword>
<dbReference type="PRINTS" id="PR01490">
    <property type="entry name" value="RTXTOXIND"/>
</dbReference>
<dbReference type="PANTHER" id="PTHR30386">
    <property type="entry name" value="MEMBRANE FUSION SUBUNIT OF EMRAB-TOLC MULTIDRUG EFFLUX PUMP"/>
    <property type="match status" value="1"/>
</dbReference>
<protein>
    <submittedName>
        <fullName evidence="4">HlyD family efflux transporter periplasmic adaptor subunit</fullName>
    </submittedName>
</protein>
<sequence length="407" mass="45781">MSEHKDKNVVQETGEPKTPLSLQIISVFCAMLLVVIGVVIIFVPYTRSERVQGRVDAEEGVVKIYAQLNSVVVRQHVMEGDVVRKGQPLLTLSTERQLGSGGGAELAQVKASNFKGTTLREEMANIHSLYESEQALLVNQITRKRGELSQIQTNVGIQERVLNLAKESYKRRSALVEQGFLSKEGLADEERRLLQAEADHENAKKELIFTQSAVDELEANKAMLVRRREKELLPLTRALSSTNQEAIDYQARQEFVIQAKTDGIVAAILPKLGDTVLEKDLLMSVSPSNSKFYVNLYVPSSAIGFLQKKNAVKLRYESYPYQKFGEYNATVRAISPVALDRSELRLASLATDNYYRVQVEPESQTVHAYGRDFALHDGIKVEADIQVETRKVFEWILEPVYAKFYGK</sequence>
<feature type="domain" description="AprE-like beta-barrel" evidence="3">
    <location>
        <begin position="294"/>
        <end position="387"/>
    </location>
</feature>
<dbReference type="EMBL" id="JAYXHS010000004">
    <property type="protein sequence ID" value="MEC5387808.1"/>
    <property type="molecule type" value="Genomic_DNA"/>
</dbReference>
<accession>A0ABU6K9V5</accession>
<dbReference type="Pfam" id="PF26002">
    <property type="entry name" value="Beta-barrel_AprE"/>
    <property type="match status" value="1"/>
</dbReference>
<organism evidence="4 5">
    <name type="scientific">Uliginosibacterium silvisoli</name>
    <dbReference type="NCBI Taxonomy" id="3114758"/>
    <lineage>
        <taxon>Bacteria</taxon>
        <taxon>Pseudomonadati</taxon>
        <taxon>Pseudomonadota</taxon>
        <taxon>Betaproteobacteria</taxon>
        <taxon>Rhodocyclales</taxon>
        <taxon>Zoogloeaceae</taxon>
        <taxon>Uliginosibacterium</taxon>
    </lineage>
</organism>
<dbReference type="Proteomes" id="UP001331561">
    <property type="component" value="Unassembled WGS sequence"/>
</dbReference>
<dbReference type="Gene3D" id="1.10.287.470">
    <property type="entry name" value="Helix hairpin bin"/>
    <property type="match status" value="1"/>
</dbReference>
<dbReference type="InterPro" id="IPR058982">
    <property type="entry name" value="Beta-barrel_AprE"/>
</dbReference>
<dbReference type="PANTHER" id="PTHR30386:SF28">
    <property type="entry name" value="EXPORTED PROTEIN"/>
    <property type="match status" value="1"/>
</dbReference>